<evidence type="ECO:0000256" key="1">
    <source>
        <dbReference type="ARBA" id="ARBA00022679"/>
    </source>
</evidence>
<evidence type="ECO:0000256" key="4">
    <source>
        <dbReference type="ARBA" id="ARBA00022723"/>
    </source>
</evidence>
<evidence type="ECO:0000256" key="8">
    <source>
        <dbReference type="PROSITE-ProRule" id="PRU00450"/>
    </source>
</evidence>
<keyword evidence="3" id="KW-0540">Nuclease</keyword>
<dbReference type="InterPro" id="IPR036397">
    <property type="entry name" value="RNaseH_sf"/>
</dbReference>
<keyword evidence="5" id="KW-0255">Endonuclease</keyword>
<dbReference type="GO" id="GO:0035613">
    <property type="term" value="F:RNA stem-loop binding"/>
    <property type="evidence" value="ECO:0007669"/>
    <property type="project" value="TreeGrafter"/>
</dbReference>
<keyword evidence="4" id="KW-0479">Metal-binding</keyword>
<dbReference type="GO" id="GO:0003964">
    <property type="term" value="F:RNA-directed DNA polymerase activity"/>
    <property type="evidence" value="ECO:0007669"/>
    <property type="project" value="UniProtKB-KW"/>
</dbReference>
<gene>
    <name evidence="11" type="primary">POL_6</name>
    <name evidence="11" type="ORF">RLOC_00001958</name>
</gene>
<dbReference type="Gene3D" id="3.30.420.10">
    <property type="entry name" value="Ribonuclease H-like superfamily/Ribonuclease H"/>
    <property type="match status" value="1"/>
</dbReference>
<dbReference type="InterPro" id="IPR017856">
    <property type="entry name" value="Integrase-like_N"/>
</dbReference>
<dbReference type="SUPFAM" id="SSF46919">
    <property type="entry name" value="N-terminal Zn binding domain of HIV integrase"/>
    <property type="match status" value="1"/>
</dbReference>
<proteinExistence type="predicted"/>
<evidence type="ECO:0000259" key="10">
    <source>
        <dbReference type="PROSITE" id="PS50879"/>
    </source>
</evidence>
<dbReference type="AlphaFoldDB" id="A0A218V307"/>
<keyword evidence="8" id="KW-0863">Zinc-finger</keyword>
<accession>A0A218V307</accession>
<dbReference type="PROSITE" id="PS50876">
    <property type="entry name" value="ZF_INTEGRASE"/>
    <property type="match status" value="1"/>
</dbReference>
<dbReference type="Gene3D" id="1.10.10.200">
    <property type="match status" value="1"/>
</dbReference>
<evidence type="ECO:0000256" key="2">
    <source>
        <dbReference type="ARBA" id="ARBA00022695"/>
    </source>
</evidence>
<dbReference type="InterPro" id="IPR002156">
    <property type="entry name" value="RNaseH_domain"/>
</dbReference>
<keyword evidence="7" id="KW-0695">RNA-directed DNA polymerase</keyword>
<dbReference type="SUPFAM" id="SSF53098">
    <property type="entry name" value="Ribonuclease H-like"/>
    <property type="match status" value="1"/>
</dbReference>
<evidence type="ECO:0000256" key="5">
    <source>
        <dbReference type="ARBA" id="ARBA00022759"/>
    </source>
</evidence>
<evidence type="ECO:0000259" key="9">
    <source>
        <dbReference type="PROSITE" id="PS50876"/>
    </source>
</evidence>
<evidence type="ECO:0000313" key="11">
    <source>
        <dbReference type="EMBL" id="OWK60377.1"/>
    </source>
</evidence>
<evidence type="ECO:0000256" key="7">
    <source>
        <dbReference type="ARBA" id="ARBA00022918"/>
    </source>
</evidence>
<name>A0A218V307_9PASE</name>
<sequence length="184" mass="20512">MTQIVDSRCPWALKRQLKTNLSVCIQQPFNLVTDSAYVAGVAERAEHALLKEVQNKQLFDLLTELIWLISHREQLYYIMHVRAHTDLPGAIAEGNRMADHLAMTSYYSAPALSSTLPDIFAQARLSHAFFHQNAPALARQFKISKEQAKAILATCPSCQSFALPPLPTGVNPRGLGALELWQTD</sequence>
<evidence type="ECO:0000256" key="3">
    <source>
        <dbReference type="ARBA" id="ARBA00022722"/>
    </source>
</evidence>
<comment type="caution">
    <text evidence="11">The sequence shown here is derived from an EMBL/GenBank/DDBJ whole genome shotgun (WGS) entry which is preliminary data.</text>
</comment>
<keyword evidence="2" id="KW-0548">Nucleotidyltransferase</keyword>
<dbReference type="InterPro" id="IPR003308">
    <property type="entry name" value="Integrase_Zn-bd_dom_N"/>
</dbReference>
<protein>
    <submittedName>
        <fullName evidence="11">Pol polyprotein</fullName>
    </submittedName>
</protein>
<dbReference type="Pfam" id="PF00075">
    <property type="entry name" value="RNase_H"/>
    <property type="match status" value="1"/>
</dbReference>
<feature type="domain" description="RNase H type-1" evidence="10">
    <location>
        <begin position="1"/>
        <end position="107"/>
    </location>
</feature>
<dbReference type="Pfam" id="PF02022">
    <property type="entry name" value="Integrase_Zn"/>
    <property type="match status" value="1"/>
</dbReference>
<keyword evidence="12" id="KW-1185">Reference proteome</keyword>
<dbReference type="InterPro" id="IPR012337">
    <property type="entry name" value="RNaseH-like_sf"/>
</dbReference>
<keyword evidence="1" id="KW-0808">Transferase</keyword>
<evidence type="ECO:0000256" key="6">
    <source>
        <dbReference type="ARBA" id="ARBA00022801"/>
    </source>
</evidence>
<dbReference type="GO" id="GO:0004523">
    <property type="term" value="F:RNA-DNA hybrid ribonuclease activity"/>
    <property type="evidence" value="ECO:0007669"/>
    <property type="project" value="InterPro"/>
</dbReference>
<dbReference type="PANTHER" id="PTHR41694:SF3">
    <property type="entry name" value="RNA-DIRECTED DNA POLYMERASE-RELATED"/>
    <property type="match status" value="1"/>
</dbReference>
<dbReference type="Proteomes" id="UP000197619">
    <property type="component" value="Unassembled WGS sequence"/>
</dbReference>
<reference evidence="11 12" key="1">
    <citation type="submission" date="2017-05" db="EMBL/GenBank/DDBJ databases">
        <title>Genome of assembly of the Bengalese finch, Lonchura striata domestica.</title>
        <authorList>
            <person name="Colquitt B.M."/>
            <person name="Brainard M.S."/>
        </authorList>
    </citation>
    <scope>NUCLEOTIDE SEQUENCE [LARGE SCALE GENOMIC DNA]</scope>
    <source>
        <strain evidence="11">White83orange57</strain>
    </source>
</reference>
<evidence type="ECO:0000313" key="12">
    <source>
        <dbReference type="Proteomes" id="UP000197619"/>
    </source>
</evidence>
<keyword evidence="8" id="KW-0862">Zinc</keyword>
<organism evidence="11 12">
    <name type="scientific">Lonchura striata</name>
    <name type="common">white-rumped munia</name>
    <dbReference type="NCBI Taxonomy" id="40157"/>
    <lineage>
        <taxon>Eukaryota</taxon>
        <taxon>Metazoa</taxon>
        <taxon>Chordata</taxon>
        <taxon>Craniata</taxon>
        <taxon>Vertebrata</taxon>
        <taxon>Euteleostomi</taxon>
        <taxon>Archelosauria</taxon>
        <taxon>Archosauria</taxon>
        <taxon>Dinosauria</taxon>
        <taxon>Saurischia</taxon>
        <taxon>Theropoda</taxon>
        <taxon>Coelurosauria</taxon>
        <taxon>Aves</taxon>
        <taxon>Neognathae</taxon>
        <taxon>Neoaves</taxon>
        <taxon>Telluraves</taxon>
        <taxon>Australaves</taxon>
        <taxon>Passeriformes</taxon>
        <taxon>Passeroidea</taxon>
        <taxon>Estrildidae</taxon>
        <taxon>Estrildinae</taxon>
        <taxon>Lonchura</taxon>
    </lineage>
</organism>
<dbReference type="PROSITE" id="PS50879">
    <property type="entry name" value="RNASE_H_1"/>
    <property type="match status" value="1"/>
</dbReference>
<feature type="non-terminal residue" evidence="11">
    <location>
        <position position="184"/>
    </location>
</feature>
<feature type="domain" description="Integrase-type" evidence="9">
    <location>
        <begin position="118"/>
        <end position="159"/>
    </location>
</feature>
<dbReference type="PANTHER" id="PTHR41694">
    <property type="entry name" value="ENDOGENOUS RETROVIRUS GROUP K MEMBER POL PROTEIN"/>
    <property type="match status" value="1"/>
</dbReference>
<dbReference type="EMBL" id="MUZQ01000061">
    <property type="protein sequence ID" value="OWK60377.1"/>
    <property type="molecule type" value="Genomic_DNA"/>
</dbReference>
<dbReference type="GO" id="GO:0008270">
    <property type="term" value="F:zinc ion binding"/>
    <property type="evidence" value="ECO:0007669"/>
    <property type="project" value="UniProtKB-KW"/>
</dbReference>
<keyword evidence="6" id="KW-0378">Hydrolase</keyword>